<dbReference type="InterPro" id="IPR059030">
    <property type="entry name" value="TPR_Epg5_mid"/>
</dbReference>
<sequence>MEHVITFVFHAFPANFLSGLDMALDGCNTGETPPALLRVFVERVGAENFETQKADFYLDGPKAGECAFLLARRLSDARSRSASMYSVWGRYMDSVTKLAQLFLFTPVREAFPAEAPSSVIQRDFADVFQRVLAVFSPLIVPVSASVPPFSPSNEAEAEMVLDRFVQLLTAFPHNAVLQPGSQNLPSLVWQFYFEKLSILSHGSMHYFALIERHFVRIPWPSFYPSERGIGAMDECLATRSPCCAPFVAQVVVRVMWKDVLTNYVHNELLPLYLSILFSVLVRIGSTASNYVKVRASMHDLVKMLSQRGDWSSVTPERAEELAKVVAVCLPYDSLTNPTDVVGVLQIIWRKICCFIVREPFTSVALLKQTAWLRTECALVLRGGATAAPPAYNSLIADVDALSKQHENLRAFSVVARELTALWSRISDAKFGESLVRTWNAYIDANFESPLVLMSLNTVIGSLNSDQVATALKVMENTIRAYFKRGRFSWAELMEWAQCPGSLTLAVRDYLLSVSSSNKAHPLMLTTAWFLKFSQPSDELALALHAFVTSIKPKHVWCEASFLLLIWQEVRWLADYVIAAHANPGSSLDDRLPFFMRWLSKAAKDESSFITNLITSKKTAHSPRLRAILTIVELYLMQQMMGESQLPRATENAPVLNSRIHALKEVASVKANQQFAAAFNIATPFFVQVDLHHIGSTPSLLLQCSRALFKEKFLIDT</sequence>
<proteinExistence type="predicted"/>
<evidence type="ECO:0000313" key="3">
    <source>
        <dbReference type="Proteomes" id="UP001331761"/>
    </source>
</evidence>
<feature type="domain" description="Epg5-like central TPR repeats" evidence="1">
    <location>
        <begin position="2"/>
        <end position="256"/>
    </location>
</feature>
<name>A0AAN8G5L0_TRICO</name>
<protein>
    <submittedName>
        <fullName evidence="2">Ectopic P granules protein 5</fullName>
    </submittedName>
</protein>
<dbReference type="EMBL" id="WIXE01006370">
    <property type="protein sequence ID" value="KAK5981358.1"/>
    <property type="molecule type" value="Genomic_DNA"/>
</dbReference>
<dbReference type="PANTHER" id="PTHR31139">
    <property type="entry name" value="ECTOPIC P GRANULES PROTEIN 5 HOMOLOG"/>
    <property type="match status" value="1"/>
</dbReference>
<comment type="caution">
    <text evidence="2">The sequence shown here is derived from an EMBL/GenBank/DDBJ whole genome shotgun (WGS) entry which is preliminary data.</text>
</comment>
<gene>
    <name evidence="2" type="ORF">GCK32_003658</name>
</gene>
<dbReference type="GO" id="GO:0097352">
    <property type="term" value="P:autophagosome maturation"/>
    <property type="evidence" value="ECO:0007669"/>
    <property type="project" value="TreeGrafter"/>
</dbReference>
<evidence type="ECO:0000313" key="2">
    <source>
        <dbReference type="EMBL" id="KAK5981358.1"/>
    </source>
</evidence>
<evidence type="ECO:0000259" key="1">
    <source>
        <dbReference type="Pfam" id="PF26103"/>
    </source>
</evidence>
<dbReference type="AlphaFoldDB" id="A0AAN8G5L0"/>
<dbReference type="InterPro" id="IPR051436">
    <property type="entry name" value="Autophagy-related_EPG5"/>
</dbReference>
<keyword evidence="3" id="KW-1185">Reference proteome</keyword>
<reference evidence="2 3" key="1">
    <citation type="submission" date="2019-10" db="EMBL/GenBank/DDBJ databases">
        <title>Assembly and Annotation for the nematode Trichostrongylus colubriformis.</title>
        <authorList>
            <person name="Martin J."/>
        </authorList>
    </citation>
    <scope>NUCLEOTIDE SEQUENCE [LARGE SCALE GENOMIC DNA]</scope>
    <source>
        <strain evidence="2">G859</strain>
        <tissue evidence="2">Whole worm</tissue>
    </source>
</reference>
<dbReference type="PANTHER" id="PTHR31139:SF4">
    <property type="entry name" value="ECTOPIC P GRANULES PROTEIN 5 HOMOLOG"/>
    <property type="match status" value="1"/>
</dbReference>
<dbReference type="GO" id="GO:0005737">
    <property type="term" value="C:cytoplasm"/>
    <property type="evidence" value="ECO:0007669"/>
    <property type="project" value="TreeGrafter"/>
</dbReference>
<dbReference type="Pfam" id="PF26103">
    <property type="entry name" value="TPR_Epg5"/>
    <property type="match status" value="1"/>
</dbReference>
<organism evidence="2 3">
    <name type="scientific">Trichostrongylus colubriformis</name>
    <name type="common">Black scour worm</name>
    <dbReference type="NCBI Taxonomy" id="6319"/>
    <lineage>
        <taxon>Eukaryota</taxon>
        <taxon>Metazoa</taxon>
        <taxon>Ecdysozoa</taxon>
        <taxon>Nematoda</taxon>
        <taxon>Chromadorea</taxon>
        <taxon>Rhabditida</taxon>
        <taxon>Rhabditina</taxon>
        <taxon>Rhabditomorpha</taxon>
        <taxon>Strongyloidea</taxon>
        <taxon>Trichostrongylidae</taxon>
        <taxon>Trichostrongylus</taxon>
    </lineage>
</organism>
<dbReference type="Proteomes" id="UP001331761">
    <property type="component" value="Unassembled WGS sequence"/>
</dbReference>
<accession>A0AAN8G5L0</accession>